<keyword evidence="1" id="KW-0812">Transmembrane</keyword>
<evidence type="ECO:0000256" key="1">
    <source>
        <dbReference type="SAM" id="Phobius"/>
    </source>
</evidence>
<gene>
    <name evidence="2" type="ORF">JKK62_14605</name>
</gene>
<comment type="caution">
    <text evidence="2">The sequence shown here is derived from an EMBL/GenBank/DDBJ whole genome shotgun (WGS) entry which is preliminary data.</text>
</comment>
<keyword evidence="3" id="KW-1185">Reference proteome</keyword>
<dbReference type="Proteomes" id="UP000633365">
    <property type="component" value="Unassembled WGS sequence"/>
</dbReference>
<proteinExistence type="predicted"/>
<dbReference type="EMBL" id="JAEQMG010000163">
    <property type="protein sequence ID" value="MBK6089854.1"/>
    <property type="molecule type" value="Genomic_DNA"/>
</dbReference>
<evidence type="ECO:0000313" key="3">
    <source>
        <dbReference type="Proteomes" id="UP000633365"/>
    </source>
</evidence>
<organism evidence="2 3">
    <name type="scientific">Ruminococcus difficilis</name>
    <dbReference type="NCBI Taxonomy" id="2763069"/>
    <lineage>
        <taxon>Bacteria</taxon>
        <taxon>Bacillati</taxon>
        <taxon>Bacillota</taxon>
        <taxon>Clostridia</taxon>
        <taxon>Eubacteriales</taxon>
        <taxon>Oscillospiraceae</taxon>
        <taxon>Ruminococcus</taxon>
    </lineage>
</organism>
<dbReference type="RefSeq" id="WP_201428554.1">
    <property type="nucleotide sequence ID" value="NZ_JAEQMG010000163.1"/>
</dbReference>
<keyword evidence="1" id="KW-0472">Membrane</keyword>
<accession>A0A934WTV7</accession>
<keyword evidence="1" id="KW-1133">Transmembrane helix</keyword>
<feature type="transmembrane region" description="Helical" evidence="1">
    <location>
        <begin position="54"/>
        <end position="73"/>
    </location>
</feature>
<name>A0A934WTV7_9FIRM</name>
<protein>
    <submittedName>
        <fullName evidence="2">Uncharacterized protein</fullName>
    </submittedName>
</protein>
<reference evidence="2" key="1">
    <citation type="submission" date="2021-01" db="EMBL/GenBank/DDBJ databases">
        <title>Genome public.</title>
        <authorList>
            <person name="Liu C."/>
            <person name="Sun Q."/>
        </authorList>
    </citation>
    <scope>NUCLEOTIDE SEQUENCE</scope>
    <source>
        <strain evidence="2">M6</strain>
    </source>
</reference>
<dbReference type="AlphaFoldDB" id="A0A934WTV7"/>
<sequence>MAETFLPYLTLSITKTPVILGTSTSAVPYGSMDLLRIYMGYIGEVTGGASPSPTYMQILFLTIIIIHSSVFNFQF</sequence>
<evidence type="ECO:0000313" key="2">
    <source>
        <dbReference type="EMBL" id="MBK6089854.1"/>
    </source>
</evidence>